<organism evidence="3 4">
    <name type="scientific">Candidatus Desulfovibrio intestinipullorum</name>
    <dbReference type="NCBI Taxonomy" id="2838536"/>
    <lineage>
        <taxon>Bacteria</taxon>
        <taxon>Pseudomonadati</taxon>
        <taxon>Thermodesulfobacteriota</taxon>
        <taxon>Desulfovibrionia</taxon>
        <taxon>Desulfovibrionales</taxon>
        <taxon>Desulfovibrionaceae</taxon>
        <taxon>Desulfovibrio</taxon>
    </lineage>
</organism>
<feature type="domain" description="ATPase AAA-type core" evidence="2">
    <location>
        <begin position="246"/>
        <end position="314"/>
    </location>
</feature>
<reference evidence="3" key="1">
    <citation type="journal article" date="2021" name="PeerJ">
        <title>Extensive microbial diversity within the chicken gut microbiome revealed by metagenomics and culture.</title>
        <authorList>
            <person name="Gilroy R."/>
            <person name="Ravi A."/>
            <person name="Getino M."/>
            <person name="Pursley I."/>
            <person name="Horton D.L."/>
            <person name="Alikhan N.F."/>
            <person name="Baker D."/>
            <person name="Gharbi K."/>
            <person name="Hall N."/>
            <person name="Watson M."/>
            <person name="Adriaenssens E.M."/>
            <person name="Foster-Nyarko E."/>
            <person name="Jarju S."/>
            <person name="Secka A."/>
            <person name="Antonio M."/>
            <person name="Oren A."/>
            <person name="Chaudhuri R.R."/>
            <person name="La Ragione R."/>
            <person name="Hildebrand F."/>
            <person name="Pallen M.J."/>
        </authorList>
    </citation>
    <scope>NUCLEOTIDE SEQUENCE</scope>
    <source>
        <strain evidence="3">ChiHecec2B26-446</strain>
    </source>
</reference>
<dbReference type="Proteomes" id="UP000886752">
    <property type="component" value="Unassembled WGS sequence"/>
</dbReference>
<dbReference type="GO" id="GO:0016887">
    <property type="term" value="F:ATP hydrolysis activity"/>
    <property type="evidence" value="ECO:0007669"/>
    <property type="project" value="InterPro"/>
</dbReference>
<name>A0A9D1PWR8_9BACT</name>
<evidence type="ECO:0000313" key="4">
    <source>
        <dbReference type="Proteomes" id="UP000886752"/>
    </source>
</evidence>
<evidence type="ECO:0000259" key="2">
    <source>
        <dbReference type="Pfam" id="PF13304"/>
    </source>
</evidence>
<dbReference type="EMBL" id="DXHV01000035">
    <property type="protein sequence ID" value="HIW00179.1"/>
    <property type="molecule type" value="Genomic_DNA"/>
</dbReference>
<sequence length="412" mass="46365">MKIERLTIRNYRAIEHISVECTPNINIIYGENGVGKSSILYMLHDFLVWQEACTRRGEGAGGGPMSGTVSGSMSGPAASTAARRTLFAPAKIRDARLPSELIFNEGLPGCTRVCWHPEDGRVTCEGQLDLRRVSFIPTLLHARCLQDWTSDAESADILDRMQSLALRGIADFRTVRACFMDLLREEEIHRARGQGEYRHPALQKVREVLCRINPALSSLALKREDGREVLAVEREGRLLSIEEQLSSGEAGFLGMVVEICLAAFAEDTSGRDILVLIDELETSLHPGWQMKMAPLLKESFPDIQFIITSHSPFIWAGLDKREVLWLVRDGEGRVVRREVPFARGGSVEAIIARFFTEELYDEAFVRELHAVEEAIEQKDRERALSLMEAMHTRYGEIPALSLLQFRMRMLGL</sequence>
<dbReference type="InterPro" id="IPR003959">
    <property type="entry name" value="ATPase_AAA_core"/>
</dbReference>
<accession>A0A9D1PWR8</accession>
<dbReference type="Pfam" id="PF13175">
    <property type="entry name" value="AAA_15"/>
    <property type="match status" value="1"/>
</dbReference>
<proteinExistence type="predicted"/>
<dbReference type="InterPro" id="IPR041685">
    <property type="entry name" value="AAA_GajA/Old/RecF-like"/>
</dbReference>
<evidence type="ECO:0000313" key="3">
    <source>
        <dbReference type="EMBL" id="HIW00179.1"/>
    </source>
</evidence>
<dbReference type="InterPro" id="IPR027417">
    <property type="entry name" value="P-loop_NTPase"/>
</dbReference>
<dbReference type="PANTHER" id="PTHR43581">
    <property type="entry name" value="ATP/GTP PHOSPHATASE"/>
    <property type="match status" value="1"/>
</dbReference>
<evidence type="ECO:0000259" key="1">
    <source>
        <dbReference type="Pfam" id="PF13175"/>
    </source>
</evidence>
<gene>
    <name evidence="3" type="ORF">H9894_03195</name>
</gene>
<reference evidence="3" key="2">
    <citation type="submission" date="2021-04" db="EMBL/GenBank/DDBJ databases">
        <authorList>
            <person name="Gilroy R."/>
        </authorList>
    </citation>
    <scope>NUCLEOTIDE SEQUENCE</scope>
    <source>
        <strain evidence="3">ChiHecec2B26-446</strain>
    </source>
</reference>
<dbReference type="Pfam" id="PF13304">
    <property type="entry name" value="AAA_21"/>
    <property type="match status" value="1"/>
</dbReference>
<dbReference type="PANTHER" id="PTHR43581:SF4">
    <property type="entry name" value="ATP_GTP PHOSPHATASE"/>
    <property type="match status" value="1"/>
</dbReference>
<feature type="domain" description="Endonuclease GajA/Old nuclease/RecF-like AAA" evidence="1">
    <location>
        <begin position="1"/>
        <end position="47"/>
    </location>
</feature>
<dbReference type="InterPro" id="IPR051396">
    <property type="entry name" value="Bact_Antivir_Def_Nuclease"/>
</dbReference>
<dbReference type="Gene3D" id="3.40.50.300">
    <property type="entry name" value="P-loop containing nucleotide triphosphate hydrolases"/>
    <property type="match status" value="2"/>
</dbReference>
<comment type="caution">
    <text evidence="3">The sequence shown here is derived from an EMBL/GenBank/DDBJ whole genome shotgun (WGS) entry which is preliminary data.</text>
</comment>
<protein>
    <submittedName>
        <fullName evidence="3">AAA family ATPase</fullName>
    </submittedName>
</protein>
<dbReference type="AlphaFoldDB" id="A0A9D1PWR8"/>
<dbReference type="SUPFAM" id="SSF52540">
    <property type="entry name" value="P-loop containing nucleoside triphosphate hydrolases"/>
    <property type="match status" value="1"/>
</dbReference>
<dbReference type="GO" id="GO:0005524">
    <property type="term" value="F:ATP binding"/>
    <property type="evidence" value="ECO:0007669"/>
    <property type="project" value="InterPro"/>
</dbReference>